<dbReference type="RefSeq" id="WP_123897960.1">
    <property type="nucleotide sequence ID" value="NZ_RPFJ01000011.1"/>
</dbReference>
<evidence type="ECO:0000313" key="8">
    <source>
        <dbReference type="EMBL" id="RPD96626.1"/>
    </source>
</evidence>
<feature type="compositionally biased region" description="Basic and acidic residues" evidence="5">
    <location>
        <begin position="44"/>
        <end position="57"/>
    </location>
</feature>
<organism evidence="8 9">
    <name type="scientific">Aureibaculum marinum</name>
    <dbReference type="NCBI Taxonomy" id="2487930"/>
    <lineage>
        <taxon>Bacteria</taxon>
        <taxon>Pseudomonadati</taxon>
        <taxon>Bacteroidota</taxon>
        <taxon>Flavobacteriia</taxon>
        <taxon>Flavobacteriales</taxon>
        <taxon>Flavobacteriaceae</taxon>
        <taxon>Aureibaculum</taxon>
    </lineage>
</organism>
<keyword evidence="3" id="KW-0998">Cell outer membrane</keyword>
<feature type="compositionally biased region" description="Low complexity" evidence="5">
    <location>
        <begin position="78"/>
        <end position="91"/>
    </location>
</feature>
<dbReference type="PRINTS" id="PR01023">
    <property type="entry name" value="NAFLGMOTY"/>
</dbReference>
<dbReference type="PROSITE" id="PS51123">
    <property type="entry name" value="OMPA_2"/>
    <property type="match status" value="1"/>
</dbReference>
<dbReference type="Proteomes" id="UP000270856">
    <property type="component" value="Unassembled WGS sequence"/>
</dbReference>
<evidence type="ECO:0000256" key="6">
    <source>
        <dbReference type="SAM" id="SignalP"/>
    </source>
</evidence>
<evidence type="ECO:0000259" key="7">
    <source>
        <dbReference type="PROSITE" id="PS51123"/>
    </source>
</evidence>
<dbReference type="Pfam" id="PF00691">
    <property type="entry name" value="OmpA"/>
    <property type="match status" value="1"/>
</dbReference>
<evidence type="ECO:0000256" key="1">
    <source>
        <dbReference type="ARBA" id="ARBA00004442"/>
    </source>
</evidence>
<dbReference type="EMBL" id="RPFJ01000011">
    <property type="protein sequence ID" value="RPD96626.1"/>
    <property type="molecule type" value="Genomic_DNA"/>
</dbReference>
<dbReference type="PANTHER" id="PTHR30329:SF21">
    <property type="entry name" value="LIPOPROTEIN YIAD-RELATED"/>
    <property type="match status" value="1"/>
</dbReference>
<reference evidence="8 9" key="1">
    <citation type="submission" date="2018-11" db="EMBL/GenBank/DDBJ databases">
        <title>Aureibaculum marinum gen. nov., sp. nov., a member of the family Flavobacteriaceae isolated from the Bohai Sea.</title>
        <authorList>
            <person name="Ji X."/>
        </authorList>
    </citation>
    <scope>NUCLEOTIDE SEQUENCE [LARGE SCALE GENOMIC DNA]</scope>
    <source>
        <strain evidence="8 9">BH-SD17</strain>
    </source>
</reference>
<protein>
    <submittedName>
        <fullName evidence="8">OmpA family protein</fullName>
    </submittedName>
</protein>
<feature type="region of interest" description="Disordered" evidence="5">
    <location>
        <begin position="44"/>
        <end position="107"/>
    </location>
</feature>
<feature type="signal peptide" evidence="6">
    <location>
        <begin position="1"/>
        <end position="23"/>
    </location>
</feature>
<gene>
    <name evidence="8" type="ORF">EGM88_09695</name>
</gene>
<dbReference type="PANTHER" id="PTHR30329">
    <property type="entry name" value="STATOR ELEMENT OF FLAGELLAR MOTOR COMPLEX"/>
    <property type="match status" value="1"/>
</dbReference>
<dbReference type="SUPFAM" id="SSF103088">
    <property type="entry name" value="OmpA-like"/>
    <property type="match status" value="1"/>
</dbReference>
<dbReference type="PRINTS" id="PR01021">
    <property type="entry name" value="OMPADOMAIN"/>
</dbReference>
<accession>A0A3N4NUC0</accession>
<comment type="subcellular location">
    <subcellularLocation>
        <location evidence="1">Cell outer membrane</location>
    </subcellularLocation>
</comment>
<sequence length="432" mass="48833">MKSLHSIILILLFFFLATPSSEAQFLKKLGKKVEQAAERAVIKKTEQKVTKETEKAMDSILNPKTGKMEKRENKSSETNTNGSDKNSSTNKSDNHNTESPSSSPTVWTKYNFVPGDEIIFDDNLQAEENGEFPSRWDLLKGNAENAKMGDENVITLNHNSIIAPLIDGDDYLPDVFTVEFDAYFDEGYTNWQRYLIRLYPGSNGNYEETKGNYYYPIITYKNGASMNVRLQKNSRTYNGYDESVKKEFAGWRHIALSFNKRSLKLFVDEYRALNIPNLQLNPKAISIGSYRHNPEGKIIAIKNIKIAKGGKALYDRVMEDGKFITRGILFDVNKASIKPESYGVINEVFNMMKEHKNLNFKIEGHTDSDGAEDYNLKLSAERAAAVKTALVELGISENRLQTEGKGETIPVADNSTPEGKANNRRVEFIKNN</sequence>
<keyword evidence="6" id="KW-0732">Signal</keyword>
<dbReference type="InterPro" id="IPR050330">
    <property type="entry name" value="Bact_OuterMem_StrucFunc"/>
</dbReference>
<dbReference type="AlphaFoldDB" id="A0A3N4NUC0"/>
<keyword evidence="2 4" id="KW-0472">Membrane</keyword>
<feature type="compositionally biased region" description="Polar residues" evidence="5">
    <location>
        <begin position="98"/>
        <end position="107"/>
    </location>
</feature>
<evidence type="ECO:0000256" key="3">
    <source>
        <dbReference type="ARBA" id="ARBA00023237"/>
    </source>
</evidence>
<evidence type="ECO:0000256" key="2">
    <source>
        <dbReference type="ARBA" id="ARBA00023136"/>
    </source>
</evidence>
<dbReference type="InterPro" id="IPR036737">
    <property type="entry name" value="OmpA-like_sf"/>
</dbReference>
<evidence type="ECO:0000313" key="9">
    <source>
        <dbReference type="Proteomes" id="UP000270856"/>
    </source>
</evidence>
<dbReference type="CDD" id="cd07185">
    <property type="entry name" value="OmpA_C-like"/>
    <property type="match status" value="1"/>
</dbReference>
<feature type="domain" description="OmpA-like" evidence="7">
    <location>
        <begin position="317"/>
        <end position="432"/>
    </location>
</feature>
<dbReference type="Gene3D" id="3.30.1330.60">
    <property type="entry name" value="OmpA-like domain"/>
    <property type="match status" value="1"/>
</dbReference>
<dbReference type="InterPro" id="IPR006664">
    <property type="entry name" value="OMP_bac"/>
</dbReference>
<evidence type="ECO:0000256" key="4">
    <source>
        <dbReference type="PROSITE-ProRule" id="PRU00473"/>
    </source>
</evidence>
<evidence type="ECO:0000256" key="5">
    <source>
        <dbReference type="SAM" id="MobiDB-lite"/>
    </source>
</evidence>
<feature type="chain" id="PRO_5018236824" evidence="6">
    <location>
        <begin position="24"/>
        <end position="432"/>
    </location>
</feature>
<keyword evidence="9" id="KW-1185">Reference proteome</keyword>
<name>A0A3N4NUC0_9FLAO</name>
<dbReference type="GO" id="GO:0009279">
    <property type="term" value="C:cell outer membrane"/>
    <property type="evidence" value="ECO:0007669"/>
    <property type="project" value="UniProtKB-SubCell"/>
</dbReference>
<comment type="caution">
    <text evidence="8">The sequence shown here is derived from an EMBL/GenBank/DDBJ whole genome shotgun (WGS) entry which is preliminary data.</text>
</comment>
<feature type="compositionally biased region" description="Basic and acidic residues" evidence="5">
    <location>
        <begin position="66"/>
        <end position="75"/>
    </location>
</feature>
<dbReference type="OrthoDB" id="9800869at2"/>
<proteinExistence type="predicted"/>
<dbReference type="InterPro" id="IPR006665">
    <property type="entry name" value="OmpA-like"/>
</dbReference>